<dbReference type="EMBL" id="JACAZF010000008">
    <property type="protein sequence ID" value="KAF7297366.1"/>
    <property type="molecule type" value="Genomic_DNA"/>
</dbReference>
<evidence type="ECO:0000313" key="3">
    <source>
        <dbReference type="Proteomes" id="UP000636479"/>
    </source>
</evidence>
<reference evidence="2" key="1">
    <citation type="submission" date="2020-05" db="EMBL/GenBank/DDBJ databases">
        <title>Mycena genomes resolve the evolution of fungal bioluminescence.</title>
        <authorList>
            <person name="Tsai I.J."/>
        </authorList>
    </citation>
    <scope>NUCLEOTIDE SEQUENCE</scope>
    <source>
        <strain evidence="2">171206Taipei</strain>
    </source>
</reference>
<evidence type="ECO:0000313" key="2">
    <source>
        <dbReference type="EMBL" id="KAF7297366.1"/>
    </source>
</evidence>
<dbReference type="GeneID" id="59348829"/>
<dbReference type="OrthoDB" id="3687641at2759"/>
<keyword evidence="1" id="KW-0472">Membrane</keyword>
<dbReference type="AlphaFoldDB" id="A0A8H6SD64"/>
<dbReference type="Proteomes" id="UP000636479">
    <property type="component" value="Unassembled WGS sequence"/>
</dbReference>
<keyword evidence="1" id="KW-0812">Transmembrane</keyword>
<proteinExistence type="predicted"/>
<organism evidence="2 3">
    <name type="scientific">Mycena indigotica</name>
    <dbReference type="NCBI Taxonomy" id="2126181"/>
    <lineage>
        <taxon>Eukaryota</taxon>
        <taxon>Fungi</taxon>
        <taxon>Dikarya</taxon>
        <taxon>Basidiomycota</taxon>
        <taxon>Agaricomycotina</taxon>
        <taxon>Agaricomycetes</taxon>
        <taxon>Agaricomycetidae</taxon>
        <taxon>Agaricales</taxon>
        <taxon>Marasmiineae</taxon>
        <taxon>Mycenaceae</taxon>
        <taxon>Mycena</taxon>
    </lineage>
</organism>
<accession>A0A8H6SD64</accession>
<evidence type="ECO:0000256" key="1">
    <source>
        <dbReference type="SAM" id="Phobius"/>
    </source>
</evidence>
<feature type="transmembrane region" description="Helical" evidence="1">
    <location>
        <begin position="17"/>
        <end position="35"/>
    </location>
</feature>
<keyword evidence="1" id="KW-1133">Transmembrane helix</keyword>
<name>A0A8H6SD64_9AGAR</name>
<sequence>MPASVDRVRLQSTTARFINGFVLCSFGLVIVLALIQTTINLGRYLHPATPRAVQLYPGTSPVWDIGALPLVQMSVEDTVNYQLNDSLADAQWASLTPNNGIVYVGAEKSPYLLSLFHQLKCLDIIRRMHLAVKSKDHSYDALGRHCLNYLRFVQAHCLTDTAMSR</sequence>
<gene>
    <name evidence="2" type="ORF">MIND_00970100</name>
</gene>
<protein>
    <submittedName>
        <fullName evidence="2">Uncharacterized protein</fullName>
    </submittedName>
</protein>
<keyword evidence="3" id="KW-1185">Reference proteome</keyword>
<dbReference type="RefSeq" id="XP_037217725.1">
    <property type="nucleotide sequence ID" value="XM_037366313.1"/>
</dbReference>
<comment type="caution">
    <text evidence="2">The sequence shown here is derived from an EMBL/GenBank/DDBJ whole genome shotgun (WGS) entry which is preliminary data.</text>
</comment>